<dbReference type="CDD" id="cd01335">
    <property type="entry name" value="Radical_SAM"/>
    <property type="match status" value="1"/>
</dbReference>
<dbReference type="InterPro" id="IPR013483">
    <property type="entry name" value="MoaA"/>
</dbReference>
<feature type="binding site" evidence="12">
    <location>
        <position position="192"/>
    </location>
    <ligand>
        <name>GTP</name>
        <dbReference type="ChEBI" id="CHEBI:37565"/>
    </ligand>
</feature>
<organism evidence="14 15">
    <name type="scientific">Pollutimonas subterranea</name>
    <dbReference type="NCBI Taxonomy" id="2045210"/>
    <lineage>
        <taxon>Bacteria</taxon>
        <taxon>Pseudomonadati</taxon>
        <taxon>Pseudomonadota</taxon>
        <taxon>Betaproteobacteria</taxon>
        <taxon>Burkholderiales</taxon>
        <taxon>Alcaligenaceae</taxon>
        <taxon>Pollutimonas</taxon>
    </lineage>
</organism>
<dbReference type="GO" id="GO:0006777">
    <property type="term" value="P:Mo-molybdopterin cofactor biosynthetic process"/>
    <property type="evidence" value="ECO:0007669"/>
    <property type="project" value="UniProtKB-UniRule"/>
</dbReference>
<dbReference type="InterPro" id="IPR006638">
    <property type="entry name" value="Elp3/MiaA/NifB-like_rSAM"/>
</dbReference>
<comment type="cofactor">
    <cofactor evidence="12">
        <name>[4Fe-4S] cluster</name>
        <dbReference type="ChEBI" id="CHEBI:49883"/>
    </cofactor>
    <text evidence="12">Binds 2 [4Fe-4S] clusters. Binds 1 [4Fe-4S] cluster coordinated with 3 cysteines and an exchangeable S-adenosyl-L-methionine and 1 [4Fe-4S] cluster coordinated with 3 cysteines and the GTP-derived substrate.</text>
</comment>
<dbReference type="NCBIfam" id="TIGR02666">
    <property type="entry name" value="moaA"/>
    <property type="match status" value="1"/>
</dbReference>
<dbReference type="InterPro" id="IPR050105">
    <property type="entry name" value="MoCo_biosynth_MoaA/MoaC"/>
</dbReference>
<feature type="binding site" evidence="12">
    <location>
        <position position="307"/>
    </location>
    <ligand>
        <name>[4Fe-4S] cluster</name>
        <dbReference type="ChEBI" id="CHEBI:49883"/>
        <label>2</label>
        <note>4Fe-4S-substrate</note>
    </ligand>
</feature>
<protein>
    <recommendedName>
        <fullName evidence="1 12">GTP 3',8-cyclase</fullName>
        <ecNumber evidence="1 12">4.1.99.22</ecNumber>
    </recommendedName>
    <alternativeName>
        <fullName evidence="12">Molybdenum cofactor biosynthesis protein A</fullName>
    </alternativeName>
</protein>
<feature type="binding site" evidence="12">
    <location>
        <position position="293"/>
    </location>
    <ligand>
        <name>[4Fe-4S] cluster</name>
        <dbReference type="ChEBI" id="CHEBI:49883"/>
        <label>2</label>
        <note>4Fe-4S-substrate</note>
    </ligand>
</feature>
<dbReference type="GO" id="GO:0061799">
    <property type="term" value="F:cyclic pyranopterin monophosphate synthase activity"/>
    <property type="evidence" value="ECO:0007669"/>
    <property type="project" value="TreeGrafter"/>
</dbReference>
<dbReference type="UniPathway" id="UPA00344"/>
<evidence type="ECO:0000256" key="2">
    <source>
        <dbReference type="ARBA" id="ARBA00022485"/>
    </source>
</evidence>
<dbReference type="SFLD" id="SFLDG01067">
    <property type="entry name" value="SPASM/twitch_domain_containing"/>
    <property type="match status" value="1"/>
</dbReference>
<evidence type="ECO:0000256" key="4">
    <source>
        <dbReference type="ARBA" id="ARBA00022723"/>
    </source>
</evidence>
<evidence type="ECO:0000256" key="5">
    <source>
        <dbReference type="ARBA" id="ARBA00022741"/>
    </source>
</evidence>
<dbReference type="AlphaFoldDB" id="A0A2N4TYR6"/>
<keyword evidence="15" id="KW-1185">Reference proteome</keyword>
<dbReference type="SUPFAM" id="SSF102114">
    <property type="entry name" value="Radical SAM enzymes"/>
    <property type="match status" value="1"/>
</dbReference>
<feature type="binding site" evidence="12">
    <location>
        <position position="154"/>
    </location>
    <ligand>
        <name>S-adenosyl-L-methionine</name>
        <dbReference type="ChEBI" id="CHEBI:59789"/>
    </ligand>
</feature>
<dbReference type="InterPro" id="IPR058240">
    <property type="entry name" value="rSAM_sf"/>
</dbReference>
<comment type="caution">
    <text evidence="14">The sequence shown here is derived from an EMBL/GenBank/DDBJ whole genome shotgun (WGS) entry which is preliminary data.</text>
</comment>
<dbReference type="GO" id="GO:0051539">
    <property type="term" value="F:4 iron, 4 sulfur cluster binding"/>
    <property type="evidence" value="ECO:0007669"/>
    <property type="project" value="UniProtKB-UniRule"/>
</dbReference>
<dbReference type="Gene3D" id="3.20.20.70">
    <property type="entry name" value="Aldolase class I"/>
    <property type="match status" value="1"/>
</dbReference>
<comment type="function">
    <text evidence="12">Catalyzes the cyclization of GTP to (8S)-3',8-cyclo-7,8-dihydroguanosine 5'-triphosphate.</text>
</comment>
<feature type="binding site" evidence="12">
    <location>
        <position position="48"/>
    </location>
    <ligand>
        <name>[4Fe-4S] cluster</name>
        <dbReference type="ChEBI" id="CHEBI:49883"/>
        <label>1</label>
        <note>4Fe-4S-S-AdoMet</note>
    </ligand>
</feature>
<dbReference type="SFLD" id="SFLDS00029">
    <property type="entry name" value="Radical_SAM"/>
    <property type="match status" value="1"/>
</dbReference>
<keyword evidence="10 12" id="KW-0456">Lyase</keyword>
<dbReference type="InterPro" id="IPR040064">
    <property type="entry name" value="MoaA-like"/>
</dbReference>
<dbReference type="CDD" id="cd21117">
    <property type="entry name" value="Twitch_MoaA"/>
    <property type="match status" value="1"/>
</dbReference>
<feature type="binding site" evidence="12">
    <location>
        <position position="55"/>
    </location>
    <ligand>
        <name>[4Fe-4S] cluster</name>
        <dbReference type="ChEBI" id="CHEBI:49883"/>
        <label>1</label>
        <note>4Fe-4S-S-AdoMet</note>
    </ligand>
</feature>
<dbReference type="PANTHER" id="PTHR22960:SF0">
    <property type="entry name" value="MOLYBDENUM COFACTOR BIOSYNTHESIS PROTEIN 1"/>
    <property type="match status" value="1"/>
</dbReference>
<name>A0A2N4TYR6_9BURK</name>
<evidence type="ECO:0000256" key="7">
    <source>
        <dbReference type="ARBA" id="ARBA00023014"/>
    </source>
</evidence>
<evidence type="ECO:0000256" key="10">
    <source>
        <dbReference type="ARBA" id="ARBA00023239"/>
    </source>
</evidence>
<feature type="binding site" evidence="12">
    <location>
        <position position="95"/>
    </location>
    <ligand>
        <name>GTP</name>
        <dbReference type="ChEBI" id="CHEBI:37565"/>
    </ligand>
</feature>
<comment type="pathway">
    <text evidence="12">Cofactor biosynthesis; molybdopterin biosynthesis.</text>
</comment>
<dbReference type="GO" id="GO:0046872">
    <property type="term" value="F:metal ion binding"/>
    <property type="evidence" value="ECO:0007669"/>
    <property type="project" value="UniProtKB-KW"/>
</dbReference>
<dbReference type="SFLD" id="SFLDG01386">
    <property type="entry name" value="main_SPASM_domain-containing"/>
    <property type="match status" value="1"/>
</dbReference>
<keyword evidence="3 12" id="KW-0949">S-adenosyl-L-methionine</keyword>
<sequence>MNEYLLHHPRVVSVPVSVKGHMAALESNVLDQHARPLRDLRISVTDRCNFRCTYCMPRASFGKDFQFLPRSELLSHEEIERAAKIFVGLGVRKIRITGGEPLLRKDVDILAAKLVALTTPDGRPVDVSLTTNGALLARKAQSLALAGVKRLNVSLDAIDNAVFQRMTDADWTVDDVLHGIEAASRLGIASIKINMVVKRGVNDDQILPMARHFRGTGHILRFIEFMDVGNTNQWKRNAVYPSSDIVRLLHQHFPMEAVSPSAKGEVAKRWRYLDGQGEIGVISSVTQPFCGACSRARIAADGRFYLCLFGQKGVDLRALLRESESDETLRHTITSEWTRRTDRYSEIRGFAPLSYHPRVEMSRVGG</sequence>
<keyword evidence="9 12" id="KW-0501">Molybdenum cofactor biosynthesis</keyword>
<feature type="binding site" evidence="12">
    <location>
        <position position="290"/>
    </location>
    <ligand>
        <name>[4Fe-4S] cluster</name>
        <dbReference type="ChEBI" id="CHEBI:49883"/>
        <label>2</label>
        <note>4Fe-4S-substrate</note>
    </ligand>
</feature>
<feature type="binding site" evidence="12">
    <location>
        <position position="54"/>
    </location>
    <ligand>
        <name>S-adenosyl-L-methionine</name>
        <dbReference type="ChEBI" id="CHEBI:59789"/>
    </ligand>
</feature>
<dbReference type="HAMAP" id="MF_01225_B">
    <property type="entry name" value="MoaA_B"/>
    <property type="match status" value="1"/>
</dbReference>
<feature type="binding site" evidence="12">
    <location>
        <position position="226"/>
    </location>
    <ligand>
        <name>S-adenosyl-L-methionine</name>
        <dbReference type="ChEBI" id="CHEBI:59789"/>
    </ligand>
</feature>
<dbReference type="PANTHER" id="PTHR22960">
    <property type="entry name" value="MOLYBDOPTERIN COFACTOR SYNTHESIS PROTEIN A"/>
    <property type="match status" value="1"/>
</dbReference>
<dbReference type="InterPro" id="IPR013785">
    <property type="entry name" value="Aldolase_TIM"/>
</dbReference>
<dbReference type="Proteomes" id="UP000234190">
    <property type="component" value="Unassembled WGS sequence"/>
</dbReference>
<dbReference type="PROSITE" id="PS51918">
    <property type="entry name" value="RADICAL_SAM"/>
    <property type="match status" value="1"/>
</dbReference>
<comment type="catalytic activity">
    <reaction evidence="11 12">
        <text>GTP + AH2 + S-adenosyl-L-methionine = (8S)-3',8-cyclo-7,8-dihydroguanosine 5'-triphosphate + 5'-deoxyadenosine + L-methionine + A + H(+)</text>
        <dbReference type="Rhea" id="RHEA:49576"/>
        <dbReference type="ChEBI" id="CHEBI:13193"/>
        <dbReference type="ChEBI" id="CHEBI:15378"/>
        <dbReference type="ChEBI" id="CHEBI:17319"/>
        <dbReference type="ChEBI" id="CHEBI:17499"/>
        <dbReference type="ChEBI" id="CHEBI:37565"/>
        <dbReference type="ChEBI" id="CHEBI:57844"/>
        <dbReference type="ChEBI" id="CHEBI:59789"/>
        <dbReference type="ChEBI" id="CHEBI:131766"/>
        <dbReference type="EC" id="4.1.99.22"/>
    </reaction>
</comment>
<feature type="binding site" evidence="12">
    <location>
        <begin position="295"/>
        <end position="297"/>
    </location>
    <ligand>
        <name>GTP</name>
        <dbReference type="ChEBI" id="CHEBI:37565"/>
    </ligand>
</feature>
<evidence type="ECO:0000256" key="12">
    <source>
        <dbReference type="HAMAP-Rule" id="MF_01225"/>
    </source>
</evidence>
<dbReference type="EMBL" id="PDNW01000040">
    <property type="protein sequence ID" value="PLC47915.1"/>
    <property type="molecule type" value="Genomic_DNA"/>
</dbReference>
<keyword evidence="6 12" id="KW-0408">Iron</keyword>
<evidence type="ECO:0000256" key="9">
    <source>
        <dbReference type="ARBA" id="ARBA00023150"/>
    </source>
</evidence>
<feature type="domain" description="Radical SAM core" evidence="13">
    <location>
        <begin position="32"/>
        <end position="256"/>
    </location>
</feature>
<keyword evidence="4 12" id="KW-0479">Metal-binding</keyword>
<evidence type="ECO:0000313" key="14">
    <source>
        <dbReference type="EMBL" id="PLC47915.1"/>
    </source>
</evidence>
<dbReference type="PROSITE" id="PS01305">
    <property type="entry name" value="MOAA_NIFB_PQQE"/>
    <property type="match status" value="1"/>
</dbReference>
<feature type="binding site" evidence="12">
    <location>
        <position position="130"/>
    </location>
    <ligand>
        <name>GTP</name>
        <dbReference type="ChEBI" id="CHEBI:37565"/>
    </ligand>
</feature>
<evidence type="ECO:0000313" key="15">
    <source>
        <dbReference type="Proteomes" id="UP000234190"/>
    </source>
</evidence>
<proteinExistence type="inferred from homology"/>
<evidence type="ECO:0000256" key="1">
    <source>
        <dbReference type="ARBA" id="ARBA00012167"/>
    </source>
</evidence>
<dbReference type="GO" id="GO:0061798">
    <property type="term" value="F:GTP 3',8'-cyclase activity"/>
    <property type="evidence" value="ECO:0007669"/>
    <property type="project" value="UniProtKB-UniRule"/>
</dbReference>
<gene>
    <name evidence="12 14" type="primary">moaA</name>
    <name evidence="14" type="ORF">CR159_20970</name>
</gene>
<dbReference type="GO" id="GO:1904047">
    <property type="term" value="F:S-adenosyl-L-methionine binding"/>
    <property type="evidence" value="ECO:0007669"/>
    <property type="project" value="UniProtKB-UniRule"/>
</dbReference>
<dbReference type="InterPro" id="IPR000385">
    <property type="entry name" value="MoaA_NifB_PqqE_Fe-S-bd_CS"/>
</dbReference>
<keyword evidence="5 12" id="KW-0547">Nucleotide-binding</keyword>
<keyword evidence="7 12" id="KW-0411">Iron-sulfur</keyword>
<evidence type="ECO:0000256" key="6">
    <source>
        <dbReference type="ARBA" id="ARBA00023004"/>
    </source>
</evidence>
<dbReference type="Pfam" id="PF04055">
    <property type="entry name" value="Radical_SAM"/>
    <property type="match status" value="1"/>
</dbReference>
<dbReference type="SFLD" id="SFLDG01383">
    <property type="entry name" value="cyclic_pyranopterin_phosphate"/>
    <property type="match status" value="1"/>
</dbReference>
<keyword evidence="8 12" id="KW-0342">GTP-binding</keyword>
<evidence type="ECO:0000256" key="8">
    <source>
        <dbReference type="ARBA" id="ARBA00023134"/>
    </source>
</evidence>
<reference evidence="14 15" key="1">
    <citation type="submission" date="2017-10" db="EMBL/GenBank/DDBJ databases">
        <title>Two draft genome sequences of Pusillimonas sp. strains isolated from a nitrate- and radionuclide-contaminated groundwater in Russia.</title>
        <authorList>
            <person name="Grouzdev D.S."/>
            <person name="Tourova T.P."/>
            <person name="Goeva M.A."/>
            <person name="Babich T.L."/>
            <person name="Sokolova D.S."/>
            <person name="Abdullin R."/>
            <person name="Poltaraus A.B."/>
            <person name="Toshchakov S.V."/>
            <person name="Nazina T.N."/>
        </authorList>
    </citation>
    <scope>NUCLEOTIDE SEQUENCE [LARGE SCALE GENOMIC DNA]</scope>
    <source>
        <strain evidence="14 15">JR1/69-3-13</strain>
    </source>
</reference>
<comment type="similarity">
    <text evidence="12">Belongs to the radical SAM superfamily. MoaA family.</text>
</comment>
<keyword evidence="2 12" id="KW-0004">4Fe-4S</keyword>
<feature type="binding site" evidence="12">
    <location>
        <position position="41"/>
    </location>
    <ligand>
        <name>GTP</name>
        <dbReference type="ChEBI" id="CHEBI:37565"/>
    </ligand>
</feature>
<dbReference type="InterPro" id="IPR007197">
    <property type="entry name" value="rSAM"/>
</dbReference>
<evidence type="ECO:0000256" key="11">
    <source>
        <dbReference type="ARBA" id="ARBA00048697"/>
    </source>
</evidence>
<feature type="binding site" evidence="12">
    <location>
        <position position="52"/>
    </location>
    <ligand>
        <name>[4Fe-4S] cluster</name>
        <dbReference type="ChEBI" id="CHEBI:49883"/>
        <label>1</label>
        <note>4Fe-4S-S-AdoMet</note>
    </ligand>
</feature>
<dbReference type="GO" id="GO:0005525">
    <property type="term" value="F:GTP binding"/>
    <property type="evidence" value="ECO:0007669"/>
    <property type="project" value="UniProtKB-UniRule"/>
</dbReference>
<accession>A0A2N4TYR6</accession>
<evidence type="ECO:0000259" key="13">
    <source>
        <dbReference type="PROSITE" id="PS51918"/>
    </source>
</evidence>
<dbReference type="Pfam" id="PF06463">
    <property type="entry name" value="Mob_synth_C"/>
    <property type="match status" value="1"/>
</dbReference>
<comment type="subunit">
    <text evidence="12">Monomer and homodimer.</text>
</comment>
<dbReference type="InterPro" id="IPR010505">
    <property type="entry name" value="MoaA_twitch"/>
</dbReference>
<feature type="binding site" evidence="12">
    <location>
        <position position="99"/>
    </location>
    <ligand>
        <name>S-adenosyl-L-methionine</name>
        <dbReference type="ChEBI" id="CHEBI:59789"/>
    </ligand>
</feature>
<dbReference type="SMART" id="SM00729">
    <property type="entry name" value="Elp3"/>
    <property type="match status" value="1"/>
</dbReference>
<evidence type="ECO:0000256" key="3">
    <source>
        <dbReference type="ARBA" id="ARBA00022691"/>
    </source>
</evidence>
<dbReference type="EC" id="4.1.99.22" evidence="1 12"/>